<gene>
    <name evidence="1" type="ORF">CR513_12330</name>
</gene>
<keyword evidence="2" id="KW-1185">Reference proteome</keyword>
<feature type="non-terminal residue" evidence="1">
    <location>
        <position position="1"/>
    </location>
</feature>
<evidence type="ECO:0000313" key="1">
    <source>
        <dbReference type="EMBL" id="RDY04018.1"/>
    </source>
</evidence>
<dbReference type="Proteomes" id="UP000257109">
    <property type="component" value="Unassembled WGS sequence"/>
</dbReference>
<organism evidence="1 2">
    <name type="scientific">Mucuna pruriens</name>
    <name type="common">Velvet bean</name>
    <name type="synonym">Dolichos pruriens</name>
    <dbReference type="NCBI Taxonomy" id="157652"/>
    <lineage>
        <taxon>Eukaryota</taxon>
        <taxon>Viridiplantae</taxon>
        <taxon>Streptophyta</taxon>
        <taxon>Embryophyta</taxon>
        <taxon>Tracheophyta</taxon>
        <taxon>Spermatophyta</taxon>
        <taxon>Magnoliopsida</taxon>
        <taxon>eudicotyledons</taxon>
        <taxon>Gunneridae</taxon>
        <taxon>Pentapetalae</taxon>
        <taxon>rosids</taxon>
        <taxon>fabids</taxon>
        <taxon>Fabales</taxon>
        <taxon>Fabaceae</taxon>
        <taxon>Papilionoideae</taxon>
        <taxon>50 kb inversion clade</taxon>
        <taxon>NPAAA clade</taxon>
        <taxon>indigoferoid/millettioid clade</taxon>
        <taxon>Phaseoleae</taxon>
        <taxon>Mucuna</taxon>
    </lineage>
</organism>
<dbReference type="AlphaFoldDB" id="A0A371HMJ7"/>
<evidence type="ECO:0000313" key="2">
    <source>
        <dbReference type="Proteomes" id="UP000257109"/>
    </source>
</evidence>
<dbReference type="EMBL" id="QJKJ01002161">
    <property type="protein sequence ID" value="RDY04018.1"/>
    <property type="molecule type" value="Genomic_DNA"/>
</dbReference>
<proteinExistence type="predicted"/>
<comment type="caution">
    <text evidence="1">The sequence shown here is derived from an EMBL/GenBank/DDBJ whole genome shotgun (WGS) entry which is preliminary data.</text>
</comment>
<name>A0A371HMJ7_MUCPR</name>
<protein>
    <submittedName>
        <fullName evidence="1">Uncharacterized protein</fullName>
    </submittedName>
</protein>
<reference evidence="1" key="1">
    <citation type="submission" date="2018-05" db="EMBL/GenBank/DDBJ databases">
        <title>Draft genome of Mucuna pruriens seed.</title>
        <authorList>
            <person name="Nnadi N.E."/>
            <person name="Vos R."/>
            <person name="Hasami M.H."/>
            <person name="Devisetty U.K."/>
            <person name="Aguiy J.C."/>
        </authorList>
    </citation>
    <scope>NUCLEOTIDE SEQUENCE [LARGE SCALE GENOMIC DNA]</scope>
    <source>
        <strain evidence="1">JCA_2017</strain>
    </source>
</reference>
<sequence length="85" mass="10010">MDEKGMKGYPDPYQTPLVLKFESRIPKEDDNSETLNKFQARRPKTQAKQASWLAIELAMETTYLPINFEKMLEEFEDIFSKDIPH</sequence>
<accession>A0A371HMJ7</accession>